<dbReference type="InterPro" id="IPR050121">
    <property type="entry name" value="Cytochrome_P450_monoxygenase"/>
</dbReference>
<gene>
    <name evidence="8" type="ORF">BCR34DRAFT_632297</name>
</gene>
<dbReference type="InterPro" id="IPR036396">
    <property type="entry name" value="Cyt_P450_sf"/>
</dbReference>
<dbReference type="PANTHER" id="PTHR24305">
    <property type="entry name" value="CYTOCHROME P450"/>
    <property type="match status" value="1"/>
</dbReference>
<dbReference type="GO" id="GO:0005506">
    <property type="term" value="F:iron ion binding"/>
    <property type="evidence" value="ECO:0007669"/>
    <property type="project" value="InterPro"/>
</dbReference>
<reference evidence="8 9" key="1">
    <citation type="submission" date="2016-07" db="EMBL/GenBank/DDBJ databases">
        <title>Pervasive Adenine N6-methylation of Active Genes in Fungi.</title>
        <authorList>
            <consortium name="DOE Joint Genome Institute"/>
            <person name="Mondo S.J."/>
            <person name="Dannebaum R.O."/>
            <person name="Kuo R.C."/>
            <person name="Labutti K."/>
            <person name="Haridas S."/>
            <person name="Kuo A."/>
            <person name="Salamov A."/>
            <person name="Ahrendt S.R."/>
            <person name="Lipzen A."/>
            <person name="Sullivan W."/>
            <person name="Andreopoulos W.B."/>
            <person name="Clum A."/>
            <person name="Lindquist E."/>
            <person name="Daum C."/>
            <person name="Ramamoorthy G.K."/>
            <person name="Gryganskyi A."/>
            <person name="Culley D."/>
            <person name="Magnuson J.K."/>
            <person name="James T.Y."/>
            <person name="O'Malley M.A."/>
            <person name="Stajich J.E."/>
            <person name="Spatafora J.W."/>
            <person name="Visel A."/>
            <person name="Grigoriev I.V."/>
        </authorList>
    </citation>
    <scope>NUCLEOTIDE SEQUENCE [LARGE SCALE GENOMIC DNA]</scope>
    <source>
        <strain evidence="8 9">CBS 115471</strain>
    </source>
</reference>
<keyword evidence="9" id="KW-1185">Reference proteome</keyword>
<sequence length="357" mass="39548">MTAESEKGPVEVSPWYNYTTFDISGDLVFGESFGCLQDGRLRPWIQLTFTAIKAWVYSGAVHQSPALERAALPIGSITVRKSIPKSLLQKEIDNFNLSAAKTGKRIELGSKRTDMMTGVLKAGLTEEKGQSNDSRKTISRAEVHSNVFVLILAGSETSATTLSGITFYTCRDSDILQKLVSEIPSSFTRDGDINFQATATLNYLNAVIEQGLRCYPPFVGALSRLTPPGGATVDGHFVPKGTSLGTDMYSTFHSPCKFHLPDEFSPERWLGRDPRFANDRLDAVQAFSAGPRGCIGKRFVSCNLAYAELRLILAKLLFHFDISPNPGFELWIDQGVFYLWYKPPLLVNLTRRTTIEE</sequence>
<keyword evidence="7" id="KW-0503">Monooxygenase</keyword>
<evidence type="ECO:0000256" key="1">
    <source>
        <dbReference type="ARBA" id="ARBA00001971"/>
    </source>
</evidence>
<evidence type="ECO:0000256" key="6">
    <source>
        <dbReference type="PIRSR" id="PIRSR602401-1"/>
    </source>
</evidence>
<dbReference type="PANTHER" id="PTHR24305:SF210">
    <property type="entry name" value="CYTOCHROME P450 MONOOXYGENASE ASQL-RELATED"/>
    <property type="match status" value="1"/>
</dbReference>
<feature type="binding site" description="axial binding residue" evidence="6">
    <location>
        <position position="294"/>
    </location>
    <ligand>
        <name>heme</name>
        <dbReference type="ChEBI" id="CHEBI:30413"/>
    </ligand>
    <ligandPart>
        <name>Fe</name>
        <dbReference type="ChEBI" id="CHEBI:18248"/>
    </ligandPart>
</feature>
<evidence type="ECO:0000256" key="7">
    <source>
        <dbReference type="RuleBase" id="RU000461"/>
    </source>
</evidence>
<keyword evidence="5 6" id="KW-0408">Iron</keyword>
<dbReference type="CDD" id="cd11058">
    <property type="entry name" value="CYP60B-like"/>
    <property type="match status" value="1"/>
</dbReference>
<dbReference type="PRINTS" id="PR00385">
    <property type="entry name" value="P450"/>
</dbReference>
<comment type="similarity">
    <text evidence="2 7">Belongs to the cytochrome P450 family.</text>
</comment>
<dbReference type="GO" id="GO:0004497">
    <property type="term" value="F:monooxygenase activity"/>
    <property type="evidence" value="ECO:0007669"/>
    <property type="project" value="UniProtKB-KW"/>
</dbReference>
<protein>
    <submittedName>
        <fullName evidence="8">Cytochrome P450</fullName>
    </submittedName>
</protein>
<dbReference type="STRING" id="1231657.A0A1Y1Z9D1"/>
<dbReference type="GO" id="GO:0020037">
    <property type="term" value="F:heme binding"/>
    <property type="evidence" value="ECO:0007669"/>
    <property type="project" value="InterPro"/>
</dbReference>
<dbReference type="SUPFAM" id="SSF48264">
    <property type="entry name" value="Cytochrome P450"/>
    <property type="match status" value="1"/>
</dbReference>
<comment type="caution">
    <text evidence="8">The sequence shown here is derived from an EMBL/GenBank/DDBJ whole genome shotgun (WGS) entry which is preliminary data.</text>
</comment>
<evidence type="ECO:0000256" key="3">
    <source>
        <dbReference type="ARBA" id="ARBA00022617"/>
    </source>
</evidence>
<evidence type="ECO:0000313" key="8">
    <source>
        <dbReference type="EMBL" id="ORY06385.1"/>
    </source>
</evidence>
<evidence type="ECO:0000256" key="4">
    <source>
        <dbReference type="ARBA" id="ARBA00022723"/>
    </source>
</evidence>
<dbReference type="Gene3D" id="1.10.630.10">
    <property type="entry name" value="Cytochrome P450"/>
    <property type="match status" value="1"/>
</dbReference>
<accession>A0A1Y1Z9D1</accession>
<dbReference type="Proteomes" id="UP000193144">
    <property type="component" value="Unassembled WGS sequence"/>
</dbReference>
<evidence type="ECO:0000256" key="2">
    <source>
        <dbReference type="ARBA" id="ARBA00010617"/>
    </source>
</evidence>
<dbReference type="PROSITE" id="PS00086">
    <property type="entry name" value="CYTOCHROME_P450"/>
    <property type="match status" value="1"/>
</dbReference>
<dbReference type="EMBL" id="MCFA01000117">
    <property type="protein sequence ID" value="ORY06385.1"/>
    <property type="molecule type" value="Genomic_DNA"/>
</dbReference>
<dbReference type="Pfam" id="PF00067">
    <property type="entry name" value="p450"/>
    <property type="match status" value="1"/>
</dbReference>
<comment type="cofactor">
    <cofactor evidence="1 6">
        <name>heme</name>
        <dbReference type="ChEBI" id="CHEBI:30413"/>
    </cofactor>
</comment>
<keyword evidence="7" id="KW-0560">Oxidoreductase</keyword>
<dbReference type="OrthoDB" id="1470350at2759"/>
<name>A0A1Y1Z9D1_9PLEO</name>
<dbReference type="InterPro" id="IPR017972">
    <property type="entry name" value="Cyt_P450_CS"/>
</dbReference>
<organism evidence="8 9">
    <name type="scientific">Clohesyomyces aquaticus</name>
    <dbReference type="NCBI Taxonomy" id="1231657"/>
    <lineage>
        <taxon>Eukaryota</taxon>
        <taxon>Fungi</taxon>
        <taxon>Dikarya</taxon>
        <taxon>Ascomycota</taxon>
        <taxon>Pezizomycotina</taxon>
        <taxon>Dothideomycetes</taxon>
        <taxon>Pleosporomycetidae</taxon>
        <taxon>Pleosporales</taxon>
        <taxon>Lindgomycetaceae</taxon>
        <taxon>Clohesyomyces</taxon>
    </lineage>
</organism>
<evidence type="ECO:0000313" key="9">
    <source>
        <dbReference type="Proteomes" id="UP000193144"/>
    </source>
</evidence>
<keyword evidence="3 6" id="KW-0349">Heme</keyword>
<proteinExistence type="inferred from homology"/>
<dbReference type="InterPro" id="IPR001128">
    <property type="entry name" value="Cyt_P450"/>
</dbReference>
<evidence type="ECO:0000256" key="5">
    <source>
        <dbReference type="ARBA" id="ARBA00023004"/>
    </source>
</evidence>
<dbReference type="PRINTS" id="PR00463">
    <property type="entry name" value="EP450I"/>
</dbReference>
<dbReference type="AlphaFoldDB" id="A0A1Y1Z9D1"/>
<dbReference type="GO" id="GO:0016705">
    <property type="term" value="F:oxidoreductase activity, acting on paired donors, with incorporation or reduction of molecular oxygen"/>
    <property type="evidence" value="ECO:0007669"/>
    <property type="project" value="InterPro"/>
</dbReference>
<keyword evidence="4 6" id="KW-0479">Metal-binding</keyword>
<dbReference type="InterPro" id="IPR002401">
    <property type="entry name" value="Cyt_P450_E_grp-I"/>
</dbReference>